<evidence type="ECO:0000313" key="3">
    <source>
        <dbReference type="Proteomes" id="UP000509303"/>
    </source>
</evidence>
<name>A0A7H8N3V6_9ACTN</name>
<dbReference type="Pfam" id="PF04149">
    <property type="entry name" value="DUF397"/>
    <property type="match status" value="1"/>
</dbReference>
<accession>A0A7H8N3V6</accession>
<keyword evidence="3" id="KW-1185">Reference proteome</keyword>
<evidence type="ECO:0000259" key="1">
    <source>
        <dbReference type="Pfam" id="PF04149"/>
    </source>
</evidence>
<proteinExistence type="predicted"/>
<organism evidence="2 3">
    <name type="scientific">Streptomyces buecherae</name>
    <dbReference type="NCBI Taxonomy" id="2763006"/>
    <lineage>
        <taxon>Bacteria</taxon>
        <taxon>Bacillati</taxon>
        <taxon>Actinomycetota</taxon>
        <taxon>Actinomycetes</taxon>
        <taxon>Kitasatosporales</taxon>
        <taxon>Streptomycetaceae</taxon>
        <taxon>Streptomyces</taxon>
    </lineage>
</organism>
<sequence>MQQVHNGMTPASAIAGVTWVKSQRTAQEGQCVELAALADGRVAMRNSRHQDGPALVYTRDEIAAFLDGAKRGEFDFMIG</sequence>
<reference evidence="2 3" key="1">
    <citation type="submission" date="2020-06" db="EMBL/GenBank/DDBJ databases">
        <title>Genome mining for natural products.</title>
        <authorList>
            <person name="Zhang B."/>
            <person name="Shi J."/>
            <person name="Ge H."/>
        </authorList>
    </citation>
    <scope>NUCLEOTIDE SEQUENCE [LARGE SCALE GENOMIC DNA]</scope>
    <source>
        <strain evidence="2 3">NA00687</strain>
    </source>
</reference>
<evidence type="ECO:0000313" key="2">
    <source>
        <dbReference type="EMBL" id="QKW49003.1"/>
    </source>
</evidence>
<dbReference type="AlphaFoldDB" id="A0A7H8N3V6"/>
<dbReference type="Proteomes" id="UP000509303">
    <property type="component" value="Chromosome"/>
</dbReference>
<protein>
    <submittedName>
        <fullName evidence="2">DUF397 domain-containing protein</fullName>
    </submittedName>
</protein>
<dbReference type="EMBL" id="CP054929">
    <property type="protein sequence ID" value="QKW49003.1"/>
    <property type="molecule type" value="Genomic_DNA"/>
</dbReference>
<dbReference type="InterPro" id="IPR007278">
    <property type="entry name" value="DUF397"/>
</dbReference>
<gene>
    <name evidence="2" type="ORF">HUT08_05005</name>
</gene>
<feature type="domain" description="DUF397" evidence="1">
    <location>
        <begin position="18"/>
        <end position="70"/>
    </location>
</feature>